<dbReference type="GO" id="GO:0016787">
    <property type="term" value="F:hydrolase activity"/>
    <property type="evidence" value="ECO:0007669"/>
    <property type="project" value="UniProtKB-KW"/>
</dbReference>
<dbReference type="EMBL" id="BASE01000044">
    <property type="protein sequence ID" value="GAM13995.1"/>
    <property type="molecule type" value="Genomic_DNA"/>
</dbReference>
<keyword evidence="6" id="KW-1185">Reference proteome</keyword>
<reference evidence="5 6" key="1">
    <citation type="submission" date="2013-06" db="EMBL/GenBank/DDBJ databases">
        <title>Whole genome shotgun sequence of Bacillus selenatarsenatis SF-1.</title>
        <authorList>
            <person name="Kuroda M."/>
            <person name="Sei K."/>
            <person name="Yamashita M."/>
            <person name="Ike M."/>
        </authorList>
    </citation>
    <scope>NUCLEOTIDE SEQUENCE [LARGE SCALE GENOMIC DNA]</scope>
    <source>
        <strain evidence="5 6">SF-1</strain>
    </source>
</reference>
<dbReference type="AlphaFoldDB" id="A0A0A8X1Y7"/>
<name>A0A0A8X1Y7_MESS1</name>
<evidence type="ECO:0000256" key="1">
    <source>
        <dbReference type="PIRSR" id="PIRSR601310-1"/>
    </source>
</evidence>
<evidence type="ECO:0000313" key="6">
    <source>
        <dbReference type="Proteomes" id="UP000031014"/>
    </source>
</evidence>
<evidence type="ECO:0000256" key="3">
    <source>
        <dbReference type="PROSITE-ProRule" id="PRU00464"/>
    </source>
</evidence>
<protein>
    <submittedName>
        <fullName evidence="5">HIT family hydrolase</fullName>
    </submittedName>
</protein>
<dbReference type="InterPro" id="IPR036265">
    <property type="entry name" value="HIT-like_sf"/>
</dbReference>
<dbReference type="SUPFAM" id="SSF54197">
    <property type="entry name" value="HIT-like"/>
    <property type="match status" value="1"/>
</dbReference>
<dbReference type="RefSeq" id="WP_041965792.1">
    <property type="nucleotide sequence ID" value="NZ_BASE01000044.1"/>
</dbReference>
<keyword evidence="5" id="KW-0378">Hydrolase</keyword>
<evidence type="ECO:0000313" key="5">
    <source>
        <dbReference type="EMBL" id="GAM13995.1"/>
    </source>
</evidence>
<proteinExistence type="predicted"/>
<dbReference type="PRINTS" id="PR00332">
    <property type="entry name" value="HISTRIAD"/>
</dbReference>
<dbReference type="InterPro" id="IPR001310">
    <property type="entry name" value="Histidine_triad_HIT"/>
</dbReference>
<gene>
    <name evidence="5" type="ORF">SAMD00020551_2142</name>
</gene>
<sequence length="127" mass="14885">MIAEQRWEDFYCDEVLSGKTPVEKVFETEQTLAFHHTRPYYEVHIIIIPKKHILSFLTVSSEENEILIDVLQVVKQIASKLEKDYGACTISTNIGNYQSNKHMHWHVHFGARVRDEQGRLLHDHQAK</sequence>
<evidence type="ECO:0000256" key="2">
    <source>
        <dbReference type="PIRSR" id="PIRSR601310-3"/>
    </source>
</evidence>
<feature type="domain" description="HIT" evidence="4">
    <location>
        <begin position="11"/>
        <end position="119"/>
    </location>
</feature>
<dbReference type="Gene3D" id="3.30.428.10">
    <property type="entry name" value="HIT-like"/>
    <property type="match status" value="1"/>
</dbReference>
<dbReference type="Pfam" id="PF01230">
    <property type="entry name" value="HIT"/>
    <property type="match status" value="1"/>
</dbReference>
<feature type="active site" description="Tele-AMP-histidine intermediate" evidence="1">
    <location>
        <position position="106"/>
    </location>
</feature>
<dbReference type="PROSITE" id="PS51084">
    <property type="entry name" value="HIT_2"/>
    <property type="match status" value="1"/>
</dbReference>
<evidence type="ECO:0000259" key="4">
    <source>
        <dbReference type="PROSITE" id="PS51084"/>
    </source>
</evidence>
<dbReference type="InterPro" id="IPR011146">
    <property type="entry name" value="HIT-like"/>
</dbReference>
<comment type="caution">
    <text evidence="5">The sequence shown here is derived from an EMBL/GenBank/DDBJ whole genome shotgun (WGS) entry which is preliminary data.</text>
</comment>
<dbReference type="PANTHER" id="PTHR23089">
    <property type="entry name" value="HISTIDINE TRIAD HIT PROTEIN"/>
    <property type="match status" value="1"/>
</dbReference>
<accession>A0A0A8X1Y7</accession>
<feature type="short sequence motif" description="Histidine triad motif" evidence="2 3">
    <location>
        <begin position="104"/>
        <end position="108"/>
    </location>
</feature>
<dbReference type="STRING" id="1321606.SAMD00020551_2142"/>
<dbReference type="Proteomes" id="UP000031014">
    <property type="component" value="Unassembled WGS sequence"/>
</dbReference>
<organism evidence="5 6">
    <name type="scientific">Mesobacillus selenatarsenatis (strain DSM 18680 / JCM 14380 / FERM P-15431 / SF-1)</name>
    <dbReference type="NCBI Taxonomy" id="1321606"/>
    <lineage>
        <taxon>Bacteria</taxon>
        <taxon>Bacillati</taxon>
        <taxon>Bacillota</taxon>
        <taxon>Bacilli</taxon>
        <taxon>Bacillales</taxon>
        <taxon>Bacillaceae</taxon>
        <taxon>Mesobacillus</taxon>
    </lineage>
</organism>
<dbReference type="OrthoDB" id="9784774at2"/>